<dbReference type="Gene3D" id="3.40.50.300">
    <property type="entry name" value="P-loop containing nucleotide triphosphate hydrolases"/>
    <property type="match status" value="1"/>
</dbReference>
<evidence type="ECO:0000259" key="3">
    <source>
        <dbReference type="Pfam" id="PF01488"/>
    </source>
</evidence>
<dbReference type="SUPFAM" id="SSF51569">
    <property type="entry name" value="Aldolase"/>
    <property type="match status" value="1"/>
</dbReference>
<dbReference type="InterPro" id="IPR027417">
    <property type="entry name" value="P-loop_NTPase"/>
</dbReference>
<feature type="domain" description="Quinate/shikimate 5-dehydrogenase/glutamyl-tRNA reductase" evidence="3">
    <location>
        <begin position="666"/>
        <end position="722"/>
    </location>
</feature>
<gene>
    <name evidence="6" type="ORF">LTR69_004811</name>
</gene>
<dbReference type="CDD" id="cd00502">
    <property type="entry name" value="DHQase_I"/>
    <property type="match status" value="1"/>
</dbReference>
<comment type="similarity">
    <text evidence="2">In the N-terminal section; belongs to the shikimate kinase family.</text>
</comment>
<dbReference type="EMBL" id="JAVRRF010000009">
    <property type="protein sequence ID" value="KAK5061629.1"/>
    <property type="molecule type" value="Genomic_DNA"/>
</dbReference>
<reference evidence="6 7" key="1">
    <citation type="submission" date="2023-08" db="EMBL/GenBank/DDBJ databases">
        <title>Black Yeasts Isolated from many extreme environments.</title>
        <authorList>
            <person name="Coleine C."/>
            <person name="Stajich J.E."/>
            <person name="Selbmann L."/>
        </authorList>
    </citation>
    <scope>NUCLEOTIDE SEQUENCE [LARGE SCALE GENOMIC DNA]</scope>
    <source>
        <strain evidence="6 7">CCFEE 6328</strain>
    </source>
</reference>
<feature type="domain" description="Shikimate dehydrogenase substrate binding N-terminal" evidence="4">
    <location>
        <begin position="529"/>
        <end position="609"/>
    </location>
</feature>
<dbReference type="InterPro" id="IPR041121">
    <property type="entry name" value="SDH_C"/>
</dbReference>
<dbReference type="InterPro" id="IPR046346">
    <property type="entry name" value="Aminoacid_DH-like_N_sf"/>
</dbReference>
<accession>A0ABR0JCK0</accession>
<evidence type="ECO:0000313" key="7">
    <source>
        <dbReference type="Proteomes" id="UP001345691"/>
    </source>
</evidence>
<dbReference type="InterPro" id="IPR036291">
    <property type="entry name" value="NAD(P)-bd_dom_sf"/>
</dbReference>
<dbReference type="PANTHER" id="PTHR21089:SF1">
    <property type="entry name" value="BIFUNCTIONAL 3-DEHYDROQUINATE DEHYDRATASE_SHIKIMATE DEHYDROGENASE, CHLOROPLASTIC"/>
    <property type="match status" value="1"/>
</dbReference>
<dbReference type="Pfam" id="PF01202">
    <property type="entry name" value="SKI"/>
    <property type="match status" value="1"/>
</dbReference>
<name>A0ABR0JCK0_9EURO</name>
<dbReference type="InterPro" id="IPR013785">
    <property type="entry name" value="Aldolase_TIM"/>
</dbReference>
<dbReference type="InterPro" id="IPR006151">
    <property type="entry name" value="Shikm_DH/Glu-tRNA_Rdtase"/>
</dbReference>
<dbReference type="SUPFAM" id="SSF53223">
    <property type="entry name" value="Aminoacid dehydrogenase-like, N-terminal domain"/>
    <property type="match status" value="1"/>
</dbReference>
<feature type="domain" description="SDH C-terminal" evidence="5">
    <location>
        <begin position="822"/>
        <end position="848"/>
    </location>
</feature>
<dbReference type="Gene3D" id="3.40.50.10860">
    <property type="entry name" value="Leucine Dehydrogenase, chain A, domain 1"/>
    <property type="match status" value="1"/>
</dbReference>
<dbReference type="Pfam" id="PF01487">
    <property type="entry name" value="DHquinase_I"/>
    <property type="match status" value="1"/>
</dbReference>
<evidence type="ECO:0000313" key="6">
    <source>
        <dbReference type="EMBL" id="KAK5061629.1"/>
    </source>
</evidence>
<evidence type="ECO:0008006" key="8">
    <source>
        <dbReference type="Google" id="ProtNLM"/>
    </source>
</evidence>
<protein>
    <recommendedName>
        <fullName evidence="8">Quinate repressor protein</fullName>
    </recommendedName>
</protein>
<dbReference type="PANTHER" id="PTHR21089">
    <property type="entry name" value="SHIKIMATE DEHYDROGENASE"/>
    <property type="match status" value="1"/>
</dbReference>
<proteinExistence type="inferred from homology"/>
<dbReference type="SUPFAM" id="SSF51735">
    <property type="entry name" value="NAD(P)-binding Rossmann-fold domains"/>
    <property type="match status" value="1"/>
</dbReference>
<dbReference type="Gene3D" id="3.40.50.720">
    <property type="entry name" value="NAD(P)-binding Rossmann-like Domain"/>
    <property type="match status" value="1"/>
</dbReference>
<keyword evidence="7" id="KW-1185">Reference proteome</keyword>
<dbReference type="SUPFAM" id="SSF52540">
    <property type="entry name" value="P-loop containing nucleoside triphosphate hydrolases"/>
    <property type="match status" value="1"/>
</dbReference>
<comment type="caution">
    <text evidence="6">The sequence shown here is derived from an EMBL/GenBank/DDBJ whole genome shotgun (WGS) entry which is preliminary data.</text>
</comment>
<organism evidence="6 7">
    <name type="scientific">Exophiala sideris</name>
    <dbReference type="NCBI Taxonomy" id="1016849"/>
    <lineage>
        <taxon>Eukaryota</taxon>
        <taxon>Fungi</taxon>
        <taxon>Dikarya</taxon>
        <taxon>Ascomycota</taxon>
        <taxon>Pezizomycotina</taxon>
        <taxon>Eurotiomycetes</taxon>
        <taxon>Chaetothyriomycetidae</taxon>
        <taxon>Chaetothyriales</taxon>
        <taxon>Herpotrichiellaceae</taxon>
        <taxon>Exophiala</taxon>
    </lineage>
</organism>
<dbReference type="Pfam" id="PF08501">
    <property type="entry name" value="Shikimate_dh_N"/>
    <property type="match status" value="1"/>
</dbReference>
<dbReference type="InterPro" id="IPR031322">
    <property type="entry name" value="Shikimate/glucono_kinase"/>
</dbReference>
<dbReference type="InterPro" id="IPR001381">
    <property type="entry name" value="DHquinase_I"/>
</dbReference>
<evidence type="ECO:0000256" key="1">
    <source>
        <dbReference type="ARBA" id="ARBA00006477"/>
    </source>
</evidence>
<comment type="similarity">
    <text evidence="1">In the 2nd section; belongs to the type-I 3-dehydroquinase family.</text>
</comment>
<dbReference type="Pfam" id="PF18317">
    <property type="entry name" value="SDH_C"/>
    <property type="match status" value="1"/>
</dbReference>
<dbReference type="InterPro" id="IPR022893">
    <property type="entry name" value="Shikimate_DH_fam"/>
</dbReference>
<evidence type="ECO:0000259" key="4">
    <source>
        <dbReference type="Pfam" id="PF08501"/>
    </source>
</evidence>
<dbReference type="CDD" id="cd01065">
    <property type="entry name" value="NAD_bind_Shikimate_DH"/>
    <property type="match status" value="1"/>
</dbReference>
<dbReference type="Pfam" id="PF01488">
    <property type="entry name" value="Shikimate_DH"/>
    <property type="match status" value="1"/>
</dbReference>
<evidence type="ECO:0000259" key="5">
    <source>
        <dbReference type="Pfam" id="PF18317"/>
    </source>
</evidence>
<evidence type="ECO:0000256" key="2">
    <source>
        <dbReference type="ARBA" id="ARBA00009349"/>
    </source>
</evidence>
<dbReference type="Proteomes" id="UP001345691">
    <property type="component" value="Unassembled WGS sequence"/>
</dbReference>
<dbReference type="Gene3D" id="3.20.20.70">
    <property type="entry name" value="Aldolase class I"/>
    <property type="match status" value="1"/>
</dbReference>
<dbReference type="InterPro" id="IPR013708">
    <property type="entry name" value="Shikimate_DH-bd_N"/>
</dbReference>
<sequence length="861" mass="96964">MSLTSCDNPPAAVRMKRQKHVEDDVEDLEASVLARCHLPKRAVRSWPNEDGRVSRRRFPPHTSIVIIGPRGAGKSSLAVIAGAMLNYQVIDDDDFFLKVTGLSKQKHRKEYGREAYRLQELECMRAMLSQHTNRTVMTCGQGAITAKGTALLRSYGQNHPVIYATRESDILREYFPAATLENCQSFLLRVHSAWRRASNFEFFNLSERWGEAEPSSTEGRLQRMLPNRTFRQRSMQTLQNTKSLLARFLLVVLGNVSSKLWETSFQTLLPPQPEERPFSQILRLPLRALENDKFILAGIDPCVDAVELSIDQSAYDSMQLQLHCSVEWAVAVLRRHFNVPICFHVDISPGLEIEPGAKDWDRYFDLIETGFRLALEYVTIDLRADASAIERLIDIRGHTKVIGVLHTPEPRRGRWRSNDPMQDYERGKTLGCDIIRLSQPCLTIEDNFECQQFRSDVSAMSDGIPLSAFNTKALGLLSRVFNWSLTPITSPAVLHASIPALTADAGDSSSTLRRNLFTLNVLDPLQFFVFGAEVDFSLSPAMHNAGFAAGNMSHSYRIWQTNKLEEVKETILSGQFGGASISMPFKTEIVSMVQQLSPSARVIGAANTLLPVRDNVSWHPKCADQRCKCQRNRSGPVVSLLGDNTDWMGIYACIAKYTSPANNITSETSALVIGAGGLSRAGIYTLVKLGIRNIFIYNRTVSKARALAQEYMNAEWSFEEVVNIQYETREQQNVSGLQIKVLESTEDRWPTEFSFPSIILSTIPAHRNPKSPSVDLQLPDGWLKHPTGGLIVELAYHSRETLLAAQFRKMKYPGWTLIDPVEVLFEQACFQFELFTGCKAPREAMWEAGLEQYAQQMEPKF</sequence>